<comment type="caution">
    <text evidence="2">The sequence shown here is derived from an EMBL/GenBank/DDBJ whole genome shotgun (WGS) entry which is preliminary data.</text>
</comment>
<protein>
    <submittedName>
        <fullName evidence="2">Uncharacterized protein</fullName>
    </submittedName>
</protein>
<sequence>MKPVQSITEQEALADLIGPPPPPGVPSARWNRKLQGADPHIAWYRGHQAGVHDASLTIEKRYPRVAKQLREAFNMDEEGSIE</sequence>
<reference evidence="2" key="1">
    <citation type="journal article" date="2015" name="Nature">
        <title>Complex archaea that bridge the gap between prokaryotes and eukaryotes.</title>
        <authorList>
            <person name="Spang A."/>
            <person name="Saw J.H."/>
            <person name="Jorgensen S.L."/>
            <person name="Zaremba-Niedzwiedzka K."/>
            <person name="Martijn J."/>
            <person name="Lind A.E."/>
            <person name="van Eijk R."/>
            <person name="Schleper C."/>
            <person name="Guy L."/>
            <person name="Ettema T.J."/>
        </authorList>
    </citation>
    <scope>NUCLEOTIDE SEQUENCE</scope>
</reference>
<name>A0A0F8ZZL0_9ZZZZ</name>
<evidence type="ECO:0000313" key="2">
    <source>
        <dbReference type="EMBL" id="KKK99333.1"/>
    </source>
</evidence>
<feature type="region of interest" description="Disordered" evidence="1">
    <location>
        <begin position="1"/>
        <end position="30"/>
    </location>
</feature>
<gene>
    <name evidence="2" type="ORF">LCGC14_2633780</name>
</gene>
<proteinExistence type="predicted"/>
<dbReference type="EMBL" id="LAZR01045249">
    <property type="protein sequence ID" value="KKK99333.1"/>
    <property type="molecule type" value="Genomic_DNA"/>
</dbReference>
<accession>A0A0F8ZZL0</accession>
<evidence type="ECO:0000256" key="1">
    <source>
        <dbReference type="SAM" id="MobiDB-lite"/>
    </source>
</evidence>
<feature type="non-terminal residue" evidence="2">
    <location>
        <position position="82"/>
    </location>
</feature>
<dbReference type="AlphaFoldDB" id="A0A0F8ZZL0"/>
<organism evidence="2">
    <name type="scientific">marine sediment metagenome</name>
    <dbReference type="NCBI Taxonomy" id="412755"/>
    <lineage>
        <taxon>unclassified sequences</taxon>
        <taxon>metagenomes</taxon>
        <taxon>ecological metagenomes</taxon>
    </lineage>
</organism>